<name>A0A2X1CFB4_BREVE</name>
<evidence type="ECO:0000313" key="7">
    <source>
        <dbReference type="EMBL" id="SPU52991.1"/>
    </source>
</evidence>
<keyword evidence="4 5" id="KW-0378">Hydrolase</keyword>
<comment type="function">
    <text evidence="5">Could be a nuclease involved in processing of the 5'-end of pre-16S rRNA.</text>
</comment>
<accession>A0A2X1CFB4</accession>
<evidence type="ECO:0000256" key="4">
    <source>
        <dbReference type="ARBA" id="ARBA00022801"/>
    </source>
</evidence>
<dbReference type="InterPro" id="IPR005227">
    <property type="entry name" value="YqgF"/>
</dbReference>
<dbReference type="SMART" id="SM00732">
    <property type="entry name" value="YqgFc"/>
    <property type="match status" value="1"/>
</dbReference>
<evidence type="ECO:0000256" key="3">
    <source>
        <dbReference type="ARBA" id="ARBA00022722"/>
    </source>
</evidence>
<dbReference type="AlphaFoldDB" id="A0A2X1CFB4"/>
<dbReference type="GO" id="GO:0016788">
    <property type="term" value="F:hydrolase activity, acting on ester bonds"/>
    <property type="evidence" value="ECO:0007669"/>
    <property type="project" value="UniProtKB-UniRule"/>
</dbReference>
<protein>
    <recommendedName>
        <fullName evidence="5">Putative pre-16S rRNA nuclease</fullName>
        <ecNumber evidence="5">3.1.-.-</ecNumber>
    </recommendedName>
</protein>
<evidence type="ECO:0000259" key="6">
    <source>
        <dbReference type="SMART" id="SM00732"/>
    </source>
</evidence>
<comment type="similarity">
    <text evidence="5">Belongs to the YqgF HJR family.</text>
</comment>
<keyword evidence="2 5" id="KW-0690">Ribosome biogenesis</keyword>
<evidence type="ECO:0000256" key="1">
    <source>
        <dbReference type="ARBA" id="ARBA00022490"/>
    </source>
</evidence>
<dbReference type="PANTHER" id="PTHR33317">
    <property type="entry name" value="POLYNUCLEOTIDYL TRANSFERASE, RIBONUCLEASE H-LIKE SUPERFAMILY PROTEIN"/>
    <property type="match status" value="1"/>
</dbReference>
<reference evidence="7 8" key="1">
    <citation type="submission" date="2018-06" db="EMBL/GenBank/DDBJ databases">
        <authorList>
            <consortium name="Pathogen Informatics"/>
            <person name="Doyle S."/>
        </authorList>
    </citation>
    <scope>NUCLEOTIDE SEQUENCE [LARGE SCALE GENOMIC DNA]</scope>
    <source>
        <strain evidence="7 8">NCTC11166</strain>
    </source>
</reference>
<keyword evidence="3 5" id="KW-0540">Nuclease</keyword>
<evidence type="ECO:0000313" key="8">
    <source>
        <dbReference type="Proteomes" id="UP000251186"/>
    </source>
</evidence>
<dbReference type="Pfam" id="PF03652">
    <property type="entry name" value="RuvX"/>
    <property type="match status" value="1"/>
</dbReference>
<dbReference type="SUPFAM" id="SSF53098">
    <property type="entry name" value="Ribonuclease H-like"/>
    <property type="match status" value="1"/>
</dbReference>
<dbReference type="EMBL" id="UAQP01000005">
    <property type="protein sequence ID" value="SPU52991.1"/>
    <property type="molecule type" value="Genomic_DNA"/>
</dbReference>
<dbReference type="Proteomes" id="UP000251186">
    <property type="component" value="Unassembled WGS sequence"/>
</dbReference>
<sequence>MGLDLGEKTIGVAVSDSTRLIASPLELIRKSKFTQEAEHLFKLMAHRKVSALVIGLPANMDGTEGPRAQSCRAFARNLERLQPVNIAFWDERLSTSAVERFLIEDLDLNRKRRAQVVDRTAAAWILQGALDRVRDQATWV</sequence>
<dbReference type="GO" id="GO:0005829">
    <property type="term" value="C:cytosol"/>
    <property type="evidence" value="ECO:0007669"/>
    <property type="project" value="TreeGrafter"/>
</dbReference>
<proteinExistence type="inferred from homology"/>
<organism evidence="7 8">
    <name type="scientific">Brevundimonas vesicularis</name>
    <name type="common">Pseudomonas vesicularis</name>
    <dbReference type="NCBI Taxonomy" id="41276"/>
    <lineage>
        <taxon>Bacteria</taxon>
        <taxon>Pseudomonadati</taxon>
        <taxon>Pseudomonadota</taxon>
        <taxon>Alphaproteobacteria</taxon>
        <taxon>Caulobacterales</taxon>
        <taxon>Caulobacteraceae</taxon>
        <taxon>Brevundimonas</taxon>
    </lineage>
</organism>
<dbReference type="EC" id="3.1.-.-" evidence="5"/>
<dbReference type="PANTHER" id="PTHR33317:SF4">
    <property type="entry name" value="POLYNUCLEOTIDYL TRANSFERASE, RIBONUCLEASE H-LIKE SUPERFAMILY PROTEIN"/>
    <property type="match status" value="1"/>
</dbReference>
<dbReference type="InterPro" id="IPR037027">
    <property type="entry name" value="YqgF/RNaseH-like_dom_sf"/>
</dbReference>
<evidence type="ECO:0000256" key="5">
    <source>
        <dbReference type="HAMAP-Rule" id="MF_00651"/>
    </source>
</evidence>
<evidence type="ECO:0000256" key="2">
    <source>
        <dbReference type="ARBA" id="ARBA00022517"/>
    </source>
</evidence>
<feature type="domain" description="YqgF/RNase H-like" evidence="6">
    <location>
        <begin position="1"/>
        <end position="98"/>
    </location>
</feature>
<dbReference type="Gene3D" id="3.30.420.140">
    <property type="entry name" value="YqgF/RNase H-like domain"/>
    <property type="match status" value="1"/>
</dbReference>
<dbReference type="HAMAP" id="MF_00651">
    <property type="entry name" value="Nuclease_YqgF"/>
    <property type="match status" value="1"/>
</dbReference>
<dbReference type="GO" id="GO:0004518">
    <property type="term" value="F:nuclease activity"/>
    <property type="evidence" value="ECO:0007669"/>
    <property type="project" value="UniProtKB-KW"/>
</dbReference>
<dbReference type="GO" id="GO:0000967">
    <property type="term" value="P:rRNA 5'-end processing"/>
    <property type="evidence" value="ECO:0007669"/>
    <property type="project" value="UniProtKB-UniRule"/>
</dbReference>
<dbReference type="InterPro" id="IPR006641">
    <property type="entry name" value="YqgF/RNaseH-like_dom"/>
</dbReference>
<dbReference type="InterPro" id="IPR012337">
    <property type="entry name" value="RNaseH-like_sf"/>
</dbReference>
<gene>
    <name evidence="7" type="primary">yrrK</name>
    <name evidence="7" type="ORF">NCTC11166_01254</name>
</gene>
<keyword evidence="1 5" id="KW-0963">Cytoplasm</keyword>
<dbReference type="CDD" id="cd16964">
    <property type="entry name" value="YqgF"/>
    <property type="match status" value="1"/>
</dbReference>
<comment type="subcellular location">
    <subcellularLocation>
        <location evidence="5">Cytoplasm</location>
    </subcellularLocation>
</comment>
<dbReference type="NCBIfam" id="TIGR00250">
    <property type="entry name" value="RNAse_H_YqgF"/>
    <property type="match status" value="1"/>
</dbReference>